<sequence>MIQKLAMQPLQNITQPTSKSASASEVSDQFGKFLNDAINKLNEQQQKVDALNDQFAKGQISDVHQLMIESEKASLGLELTVQVRNKAVEAYQEMMRMQV</sequence>
<dbReference type="InterPro" id="IPR001624">
    <property type="entry name" value="FliE"/>
</dbReference>
<feature type="region of interest" description="Disordered" evidence="6">
    <location>
        <begin position="1"/>
        <end position="24"/>
    </location>
</feature>
<evidence type="ECO:0000256" key="4">
    <source>
        <dbReference type="HAMAP-Rule" id="MF_00724"/>
    </source>
</evidence>
<reference evidence="7" key="2">
    <citation type="journal article" date="2021" name="J Anim Sci Technol">
        <title>Complete genome sequence of Paenibacillus konkukensis sp. nov. SK3146 as a potential probiotic strain.</title>
        <authorList>
            <person name="Jung H.I."/>
            <person name="Park S."/>
            <person name="Niu K.M."/>
            <person name="Lee S.W."/>
            <person name="Kothari D."/>
            <person name="Yi K.J."/>
            <person name="Kim S.K."/>
        </authorList>
    </citation>
    <scope>NUCLEOTIDE SEQUENCE</scope>
    <source>
        <strain evidence="7">SK3146</strain>
    </source>
</reference>
<name>A0ABY4RXF1_9BACL</name>
<accession>A0ABY4RXF1</accession>
<dbReference type="PANTHER" id="PTHR34653">
    <property type="match status" value="1"/>
</dbReference>
<dbReference type="HAMAP" id="MF_00724">
    <property type="entry name" value="FliE"/>
    <property type="match status" value="1"/>
</dbReference>
<keyword evidence="8" id="KW-1185">Reference proteome</keyword>
<dbReference type="NCBIfam" id="TIGR00205">
    <property type="entry name" value="fliE"/>
    <property type="match status" value="1"/>
</dbReference>
<evidence type="ECO:0000256" key="2">
    <source>
        <dbReference type="ARBA" id="ARBA00009272"/>
    </source>
</evidence>
<dbReference type="EMBL" id="CP027059">
    <property type="protein sequence ID" value="UQZ87331.1"/>
    <property type="molecule type" value="Genomic_DNA"/>
</dbReference>
<evidence type="ECO:0000313" key="7">
    <source>
        <dbReference type="EMBL" id="UQZ87331.1"/>
    </source>
</evidence>
<evidence type="ECO:0000256" key="1">
    <source>
        <dbReference type="ARBA" id="ARBA00004117"/>
    </source>
</evidence>
<keyword evidence="7" id="KW-0282">Flagellum</keyword>
<feature type="compositionally biased region" description="Polar residues" evidence="6">
    <location>
        <begin position="9"/>
        <end position="24"/>
    </location>
</feature>
<evidence type="ECO:0000256" key="5">
    <source>
        <dbReference type="NCBIfam" id="TIGR00205"/>
    </source>
</evidence>
<proteinExistence type="inferred from homology"/>
<keyword evidence="7" id="KW-0969">Cilium</keyword>
<organism evidence="7 8">
    <name type="scientific">Paenibacillus konkukensis</name>
    <dbReference type="NCBI Taxonomy" id="2020716"/>
    <lineage>
        <taxon>Bacteria</taxon>
        <taxon>Bacillati</taxon>
        <taxon>Bacillota</taxon>
        <taxon>Bacilli</taxon>
        <taxon>Bacillales</taxon>
        <taxon>Paenibacillaceae</taxon>
        <taxon>Paenibacillus</taxon>
    </lineage>
</organism>
<dbReference type="Pfam" id="PF02049">
    <property type="entry name" value="FliE"/>
    <property type="match status" value="1"/>
</dbReference>
<dbReference type="RefSeq" id="WP_249862797.1">
    <property type="nucleotide sequence ID" value="NZ_CP027059.1"/>
</dbReference>
<dbReference type="PRINTS" id="PR01006">
    <property type="entry name" value="FLGHOOKFLIE"/>
</dbReference>
<keyword evidence="7" id="KW-0966">Cell projection</keyword>
<keyword evidence="3 4" id="KW-0975">Bacterial flagellum</keyword>
<reference evidence="7" key="1">
    <citation type="submission" date="2018-02" db="EMBL/GenBank/DDBJ databases">
        <authorList>
            <person name="Kim S.-K."/>
            <person name="Jung H.-I."/>
            <person name="Lee S.-W."/>
        </authorList>
    </citation>
    <scope>NUCLEOTIDE SEQUENCE</scope>
    <source>
        <strain evidence="7">SK3146</strain>
    </source>
</reference>
<comment type="subcellular location">
    <subcellularLocation>
        <location evidence="1 4">Bacterial flagellum basal body</location>
    </subcellularLocation>
</comment>
<comment type="similarity">
    <text evidence="2 4">Belongs to the FliE family.</text>
</comment>
<evidence type="ECO:0000256" key="6">
    <source>
        <dbReference type="SAM" id="MobiDB-lite"/>
    </source>
</evidence>
<gene>
    <name evidence="4 7" type="primary">fliE</name>
    <name evidence="7" type="ORF">SK3146_06628</name>
</gene>
<evidence type="ECO:0000313" key="8">
    <source>
        <dbReference type="Proteomes" id="UP001057134"/>
    </source>
</evidence>
<dbReference type="PANTHER" id="PTHR34653:SF1">
    <property type="entry name" value="FLAGELLAR HOOK-BASAL BODY COMPLEX PROTEIN FLIE"/>
    <property type="match status" value="1"/>
</dbReference>
<evidence type="ECO:0000256" key="3">
    <source>
        <dbReference type="ARBA" id="ARBA00023143"/>
    </source>
</evidence>
<protein>
    <recommendedName>
        <fullName evidence="4 5">Flagellar hook-basal body complex protein FliE</fullName>
    </recommendedName>
</protein>
<dbReference type="Proteomes" id="UP001057134">
    <property type="component" value="Chromosome"/>
</dbReference>